<dbReference type="EMBL" id="CYSR01000034">
    <property type="protein sequence ID" value="CUI01767.1"/>
    <property type="molecule type" value="Genomic_DNA"/>
</dbReference>
<feature type="signal peptide" evidence="1">
    <location>
        <begin position="1"/>
        <end position="40"/>
    </location>
</feature>
<gene>
    <name evidence="2" type="ORF">PHA8399_03913</name>
</gene>
<organism evidence="2 3">
    <name type="scientific">Leisingera aquaemixtae</name>
    <dbReference type="NCBI Taxonomy" id="1396826"/>
    <lineage>
        <taxon>Bacteria</taxon>
        <taxon>Pseudomonadati</taxon>
        <taxon>Pseudomonadota</taxon>
        <taxon>Alphaproteobacteria</taxon>
        <taxon>Rhodobacterales</taxon>
        <taxon>Roseobacteraceae</taxon>
        <taxon>Leisingera</taxon>
    </lineage>
</organism>
<evidence type="ECO:0000256" key="1">
    <source>
        <dbReference type="SAM" id="SignalP"/>
    </source>
</evidence>
<dbReference type="Proteomes" id="UP000051326">
    <property type="component" value="Unassembled WGS sequence"/>
</dbReference>
<keyword evidence="1" id="KW-0732">Signal</keyword>
<sequence length="154" mass="15912">MPRTLFISTGCRAGLFRRLAGMCAAFMLVLQVAFPGAGQAAAGGEWIEICGEFGVVEMQVAGEDSEDTQDCPKCSTCALCAAESGAGPVSVLRSGLSRAAECAVLLPAGTAVRPNPAQYWHDGRGPPLANKIEPERALGASMAATQNKGEAPWS</sequence>
<evidence type="ECO:0008006" key="4">
    <source>
        <dbReference type="Google" id="ProtNLM"/>
    </source>
</evidence>
<name>A0A0P1HE53_9RHOB</name>
<proteinExistence type="predicted"/>
<feature type="chain" id="PRO_5006064324" description="4Fe-4S ferredoxin-type domain-containing protein" evidence="1">
    <location>
        <begin position="41"/>
        <end position="154"/>
    </location>
</feature>
<accession>A0A0P1HE53</accession>
<evidence type="ECO:0000313" key="3">
    <source>
        <dbReference type="Proteomes" id="UP000051326"/>
    </source>
</evidence>
<protein>
    <recommendedName>
        <fullName evidence="4">4Fe-4S ferredoxin-type domain-containing protein</fullName>
    </recommendedName>
</protein>
<dbReference type="AlphaFoldDB" id="A0A0P1HE53"/>
<reference evidence="2 3" key="1">
    <citation type="submission" date="2015-09" db="EMBL/GenBank/DDBJ databases">
        <authorList>
            <consortium name="Swine Surveillance"/>
        </authorList>
    </citation>
    <scope>NUCLEOTIDE SEQUENCE [LARGE SCALE GENOMIC DNA]</scope>
    <source>
        <strain evidence="2 3">CECT 8399</strain>
    </source>
</reference>
<dbReference type="STRING" id="1396826.PHA8399_03913"/>
<evidence type="ECO:0000313" key="2">
    <source>
        <dbReference type="EMBL" id="CUI01767.1"/>
    </source>
</evidence>